<protein>
    <submittedName>
        <fullName evidence="1">Uncharacterized protein</fullName>
    </submittedName>
</protein>
<dbReference type="Proteomes" id="UP001054945">
    <property type="component" value="Unassembled WGS sequence"/>
</dbReference>
<reference evidence="1 2" key="1">
    <citation type="submission" date="2021-06" db="EMBL/GenBank/DDBJ databases">
        <title>Caerostris extrusa draft genome.</title>
        <authorList>
            <person name="Kono N."/>
            <person name="Arakawa K."/>
        </authorList>
    </citation>
    <scope>NUCLEOTIDE SEQUENCE [LARGE SCALE GENOMIC DNA]</scope>
</reference>
<organism evidence="1 2">
    <name type="scientific">Caerostris extrusa</name>
    <name type="common">Bark spider</name>
    <name type="synonym">Caerostris bankana</name>
    <dbReference type="NCBI Taxonomy" id="172846"/>
    <lineage>
        <taxon>Eukaryota</taxon>
        <taxon>Metazoa</taxon>
        <taxon>Ecdysozoa</taxon>
        <taxon>Arthropoda</taxon>
        <taxon>Chelicerata</taxon>
        <taxon>Arachnida</taxon>
        <taxon>Araneae</taxon>
        <taxon>Araneomorphae</taxon>
        <taxon>Entelegynae</taxon>
        <taxon>Araneoidea</taxon>
        <taxon>Araneidae</taxon>
        <taxon>Caerostris</taxon>
    </lineage>
</organism>
<sequence>MIDHMGTLFDESYHENHGVAEHNHDHIKGSHAFTPIVEHGYHSCAAAEVPTIATLLKMITLSRDFHDDPHQSVNHYVH</sequence>
<dbReference type="AlphaFoldDB" id="A0AAV4WAZ1"/>
<proteinExistence type="predicted"/>
<dbReference type="EMBL" id="BPLR01015758">
    <property type="protein sequence ID" value="GIY78450.1"/>
    <property type="molecule type" value="Genomic_DNA"/>
</dbReference>
<gene>
    <name evidence="1" type="ORF">CEXT_72891</name>
</gene>
<name>A0AAV4WAZ1_CAEEX</name>
<keyword evidence="2" id="KW-1185">Reference proteome</keyword>
<evidence type="ECO:0000313" key="1">
    <source>
        <dbReference type="EMBL" id="GIY78450.1"/>
    </source>
</evidence>
<comment type="caution">
    <text evidence="1">The sequence shown here is derived from an EMBL/GenBank/DDBJ whole genome shotgun (WGS) entry which is preliminary data.</text>
</comment>
<accession>A0AAV4WAZ1</accession>
<evidence type="ECO:0000313" key="2">
    <source>
        <dbReference type="Proteomes" id="UP001054945"/>
    </source>
</evidence>